<organism evidence="2">
    <name type="scientific">Mucor ambiguus</name>
    <dbReference type="NCBI Taxonomy" id="91626"/>
    <lineage>
        <taxon>Eukaryota</taxon>
        <taxon>Fungi</taxon>
        <taxon>Fungi incertae sedis</taxon>
        <taxon>Mucoromycota</taxon>
        <taxon>Mucoromycotina</taxon>
        <taxon>Mucoromycetes</taxon>
        <taxon>Mucorales</taxon>
        <taxon>Mucorineae</taxon>
        <taxon>Mucoraceae</taxon>
        <taxon>Mucor</taxon>
    </lineage>
</organism>
<dbReference type="InterPro" id="IPR049168">
    <property type="entry name" value="Glyco_hydro_134"/>
</dbReference>
<evidence type="ECO:0000256" key="1">
    <source>
        <dbReference type="SAM" id="SignalP"/>
    </source>
</evidence>
<dbReference type="CDD" id="cd19610">
    <property type="entry name" value="mannanase_GH134"/>
    <property type="match status" value="1"/>
</dbReference>
<gene>
    <name evidence="2" type="ORF">MAM1_0057c03638</name>
</gene>
<keyword evidence="1" id="KW-0732">Signal</keyword>
<dbReference type="EMBL" id="DF836346">
    <property type="protein sequence ID" value="GAN04178.1"/>
    <property type="molecule type" value="Genomic_DNA"/>
</dbReference>
<name>A0A0C9MQA3_9FUNG</name>
<feature type="chain" id="PRO_5002215556" evidence="1">
    <location>
        <begin position="22"/>
        <end position="183"/>
    </location>
</feature>
<sequence>MQLNIFSSLFVLFAVIATALAADNGHYTVSGLGKRKQEVLNNGGTTLELAIAMLETEDMTTNYVYGDGKSGDSANFGIFKQGWYILRSSVSEFKSYGPSDYNKGAVLNTDLAKDIKSRQESQAYFGLDKWFAGHRNGETGINNPNTQDIQDYKNGVYWIKAQLDSDQKYLSDDTRFWVYVKPI</sequence>
<reference evidence="2" key="1">
    <citation type="submission" date="2014-09" db="EMBL/GenBank/DDBJ databases">
        <title>Draft genome sequence of an oleaginous Mucoromycotina fungus Mucor ambiguus NBRC6742.</title>
        <authorList>
            <person name="Takeda I."/>
            <person name="Yamane N."/>
            <person name="Morita T."/>
            <person name="Tamano K."/>
            <person name="Machida M."/>
            <person name="Baker S."/>
            <person name="Koike H."/>
        </authorList>
    </citation>
    <scope>NUCLEOTIDE SEQUENCE</scope>
    <source>
        <strain evidence="2">NBRC 6742</strain>
    </source>
</reference>
<keyword evidence="3" id="KW-1185">Reference proteome</keyword>
<protein>
    <submittedName>
        <fullName evidence="2">Uncharacterized protein</fullName>
    </submittedName>
</protein>
<dbReference type="Pfam" id="PF21087">
    <property type="entry name" value="Glyco_hydro_134"/>
    <property type="match status" value="1"/>
</dbReference>
<accession>A0A0C9MQA3</accession>
<dbReference type="Proteomes" id="UP000053815">
    <property type="component" value="Unassembled WGS sequence"/>
</dbReference>
<feature type="signal peptide" evidence="1">
    <location>
        <begin position="1"/>
        <end position="21"/>
    </location>
</feature>
<dbReference type="STRING" id="91626.A0A0C9MQA3"/>
<evidence type="ECO:0000313" key="2">
    <source>
        <dbReference type="EMBL" id="GAN04178.1"/>
    </source>
</evidence>
<evidence type="ECO:0000313" key="3">
    <source>
        <dbReference type="Proteomes" id="UP000053815"/>
    </source>
</evidence>
<proteinExistence type="predicted"/>
<dbReference type="AlphaFoldDB" id="A0A0C9MQA3"/>
<dbReference type="OrthoDB" id="2888121at2759"/>